<organism evidence="2 3">
    <name type="scientific">Multifurca ochricompacta</name>
    <dbReference type="NCBI Taxonomy" id="376703"/>
    <lineage>
        <taxon>Eukaryota</taxon>
        <taxon>Fungi</taxon>
        <taxon>Dikarya</taxon>
        <taxon>Basidiomycota</taxon>
        <taxon>Agaricomycotina</taxon>
        <taxon>Agaricomycetes</taxon>
        <taxon>Russulales</taxon>
        <taxon>Russulaceae</taxon>
        <taxon>Multifurca</taxon>
    </lineage>
</organism>
<dbReference type="SUPFAM" id="SSF50978">
    <property type="entry name" value="WD40 repeat-like"/>
    <property type="match status" value="1"/>
</dbReference>
<evidence type="ECO:0000256" key="1">
    <source>
        <dbReference type="SAM" id="MobiDB-lite"/>
    </source>
</evidence>
<accession>A0AAD4LWW5</accession>
<sequence length="553" mass="62161">MKSANLEYQLVLLRTGMQDAQRGGPLLPIDRLHLLRKYEIAWHKLQWSASAAIPWLVGWEGPIAVSGGILVFRKPRRNTGTLQEFLCLRTPSRLRAIDAGYWNLRLPAEAMEICIDALQDLLIYMRLDNCLCVRKLSTDEVHPVANHDGVLFPPDGWKTHPGTLRICGSHVAVASDQGLYISTWDWKTGAHISEFLATAQQPAFEFLDENHIIFPGSNERQLCIYNLLDFPPFLETQSTVERVRACQIIYPHCGREGAIKHIQFKCNTLSTGVSTGVPFFMDPTERLLVVQVTTSTTQGGERGDETVELYIPTSKLLNCVATIPVPEIGQVALPCEPRMAHVMRVTAPHFVPPSAAHPSRFTVSGMRAIFSRPTWHKGRLVLRVADIMPDASHEAIRHTMRPKSRKYDDSAWGAGPTLAEGCVDRKQHATDDARPRQYFERSVPLPQSMQEDGGLSVSAILCEDAILLFERTPIVEQWEQFWRNSSVSPWAVIGNPPRDETLRVPVQGEGEQPRRADDRRLAPMDLRHCDTHQPSPPNPRTASISNSIRDHFL</sequence>
<gene>
    <name evidence="2" type="ORF">B0F90DRAFT_1671519</name>
</gene>
<dbReference type="Proteomes" id="UP001203297">
    <property type="component" value="Unassembled WGS sequence"/>
</dbReference>
<keyword evidence="3" id="KW-1185">Reference proteome</keyword>
<dbReference type="AlphaFoldDB" id="A0AAD4LWW5"/>
<reference evidence="2" key="1">
    <citation type="journal article" date="2022" name="New Phytol.">
        <title>Evolutionary transition to the ectomycorrhizal habit in the genomes of a hyperdiverse lineage of mushroom-forming fungi.</title>
        <authorList>
            <person name="Looney B."/>
            <person name="Miyauchi S."/>
            <person name="Morin E."/>
            <person name="Drula E."/>
            <person name="Courty P.E."/>
            <person name="Kohler A."/>
            <person name="Kuo A."/>
            <person name="LaButti K."/>
            <person name="Pangilinan J."/>
            <person name="Lipzen A."/>
            <person name="Riley R."/>
            <person name="Andreopoulos W."/>
            <person name="He G."/>
            <person name="Johnson J."/>
            <person name="Nolan M."/>
            <person name="Tritt A."/>
            <person name="Barry K.W."/>
            <person name="Grigoriev I.V."/>
            <person name="Nagy L.G."/>
            <person name="Hibbett D."/>
            <person name="Henrissat B."/>
            <person name="Matheny P.B."/>
            <person name="Labbe J."/>
            <person name="Martin F.M."/>
        </authorList>
    </citation>
    <scope>NUCLEOTIDE SEQUENCE</scope>
    <source>
        <strain evidence="2">BPL690</strain>
    </source>
</reference>
<proteinExistence type="predicted"/>
<name>A0AAD4LWW5_9AGAM</name>
<dbReference type="InterPro" id="IPR036322">
    <property type="entry name" value="WD40_repeat_dom_sf"/>
</dbReference>
<evidence type="ECO:0000313" key="2">
    <source>
        <dbReference type="EMBL" id="KAI0291372.1"/>
    </source>
</evidence>
<protein>
    <submittedName>
        <fullName evidence="2">Uncharacterized protein</fullName>
    </submittedName>
</protein>
<dbReference type="EMBL" id="WTXG01000160">
    <property type="protein sequence ID" value="KAI0291372.1"/>
    <property type="molecule type" value="Genomic_DNA"/>
</dbReference>
<comment type="caution">
    <text evidence="2">The sequence shown here is derived from an EMBL/GenBank/DDBJ whole genome shotgun (WGS) entry which is preliminary data.</text>
</comment>
<feature type="region of interest" description="Disordered" evidence="1">
    <location>
        <begin position="527"/>
        <end position="553"/>
    </location>
</feature>
<evidence type="ECO:0000313" key="3">
    <source>
        <dbReference type="Proteomes" id="UP001203297"/>
    </source>
</evidence>